<feature type="region of interest" description="Disordered" evidence="1">
    <location>
        <begin position="280"/>
        <end position="311"/>
    </location>
</feature>
<feature type="transmembrane region" description="Helical" evidence="2">
    <location>
        <begin position="55"/>
        <end position="76"/>
    </location>
</feature>
<feature type="transmembrane region" description="Helical" evidence="2">
    <location>
        <begin position="457"/>
        <end position="476"/>
    </location>
</feature>
<dbReference type="Proteomes" id="UP000005408">
    <property type="component" value="Unassembled WGS sequence"/>
</dbReference>
<feature type="transmembrane region" description="Helical" evidence="2">
    <location>
        <begin position="145"/>
        <end position="165"/>
    </location>
</feature>
<dbReference type="InterPro" id="IPR050327">
    <property type="entry name" value="Proton-linked_MCT"/>
</dbReference>
<keyword evidence="4" id="KW-1185">Reference proteome</keyword>
<evidence type="ECO:0000256" key="1">
    <source>
        <dbReference type="SAM" id="MobiDB-lite"/>
    </source>
</evidence>
<dbReference type="OrthoDB" id="6435476at2759"/>
<dbReference type="EnsemblMetazoa" id="G14080.3">
    <property type="protein sequence ID" value="G14080.3:cds"/>
    <property type="gene ID" value="G14080"/>
</dbReference>
<feature type="transmembrane region" description="Helical" evidence="2">
    <location>
        <begin position="177"/>
        <end position="198"/>
    </location>
</feature>
<feature type="compositionally biased region" description="Basic and acidic residues" evidence="1">
    <location>
        <begin position="290"/>
        <end position="310"/>
    </location>
</feature>
<keyword evidence="2" id="KW-0812">Transmembrane</keyword>
<dbReference type="InterPro" id="IPR036259">
    <property type="entry name" value="MFS_trans_sf"/>
</dbReference>
<dbReference type="PANTHER" id="PTHR11360">
    <property type="entry name" value="MONOCARBOXYLATE TRANSPORTER"/>
    <property type="match status" value="1"/>
</dbReference>
<keyword evidence="2" id="KW-1133">Transmembrane helix</keyword>
<evidence type="ECO:0000313" key="4">
    <source>
        <dbReference type="Proteomes" id="UP000005408"/>
    </source>
</evidence>
<dbReference type="Gene3D" id="1.20.1250.20">
    <property type="entry name" value="MFS general substrate transporter like domains"/>
    <property type="match status" value="2"/>
</dbReference>
<feature type="transmembrane region" description="Helical" evidence="2">
    <location>
        <begin position="393"/>
        <end position="412"/>
    </location>
</feature>
<feature type="compositionally biased region" description="Polar residues" evidence="1">
    <location>
        <begin position="280"/>
        <end position="289"/>
    </location>
</feature>
<dbReference type="Pfam" id="PF07690">
    <property type="entry name" value="MFS_1"/>
    <property type="match status" value="2"/>
</dbReference>
<dbReference type="InterPro" id="IPR011701">
    <property type="entry name" value="MFS"/>
</dbReference>
<name>A0A8W8IFX7_MAGGI</name>
<feature type="transmembrane region" description="Helical" evidence="2">
    <location>
        <begin position="550"/>
        <end position="570"/>
    </location>
</feature>
<dbReference type="GO" id="GO:0008028">
    <property type="term" value="F:monocarboxylic acid transmembrane transporter activity"/>
    <property type="evidence" value="ECO:0007669"/>
    <property type="project" value="TreeGrafter"/>
</dbReference>
<feature type="transmembrane region" description="Helical" evidence="2">
    <location>
        <begin position="88"/>
        <end position="106"/>
    </location>
</feature>
<dbReference type="EnsemblMetazoa" id="G14080.4">
    <property type="protein sequence ID" value="G14080.4:cds"/>
    <property type="gene ID" value="G14080"/>
</dbReference>
<dbReference type="EnsemblMetazoa" id="G14080.6">
    <property type="protein sequence ID" value="G14080.6:cds"/>
    <property type="gene ID" value="G14080"/>
</dbReference>
<evidence type="ECO:0000313" key="3">
    <source>
        <dbReference type="EnsemblMetazoa" id="G14080.4:cds"/>
    </source>
</evidence>
<feature type="transmembrane region" description="Helical" evidence="2">
    <location>
        <begin position="112"/>
        <end position="133"/>
    </location>
</feature>
<dbReference type="PANTHER" id="PTHR11360:SF303">
    <property type="entry name" value="MAJOR FACILITATOR SUPERFAMILY (MFS) PROFILE DOMAIN-CONTAINING PROTEIN"/>
    <property type="match status" value="1"/>
</dbReference>
<dbReference type="SUPFAM" id="SSF103473">
    <property type="entry name" value="MFS general substrate transporter"/>
    <property type="match status" value="1"/>
</dbReference>
<feature type="transmembrane region" description="Helical" evidence="2">
    <location>
        <begin position="427"/>
        <end position="450"/>
    </location>
</feature>
<reference evidence="3" key="1">
    <citation type="submission" date="2022-08" db="UniProtKB">
        <authorList>
            <consortium name="EnsemblMetazoa"/>
        </authorList>
    </citation>
    <scope>IDENTIFICATION</scope>
    <source>
        <strain evidence="3">05x7-T-G4-1.051#20</strain>
    </source>
</reference>
<accession>A0A8W8IFX7</accession>
<proteinExistence type="predicted"/>
<sequence length="594" mass="65269">MDTDRTREELYPIDRGWAWVVLFACFFEQLLLIGTHASFGILFNEFQMAYSSSATIISFSLSVQTIVLSLLSLFILSIGSRYLSNRVFVMMGGLTSFAAYMINAFLPDISYLILSQGILFGLTHAFAQGPALVILGKYFKKYRGLATTLANVGASSGIFIFPLVLRELIDSYGLQGALVIHSGLLLNFLVAGSLLRPLSFYDKRSMKPVAKHKREEESEKLLQDQKPVIVKSIVSESQPSGQPVSNIIDDSDKVQGTNQNCQNSLKDSLQLHPINDSLESYTRNRTFSDSQKERPKNRMTNDHLKPEMSHSTRSLNKVLDRMVISGDLAVASSIGDISGSVYSVCGSKSEVHVKPEDQNTNTVEETQETKDRVLIFLKELIGLKCLKMRIFRIWLVVAFFGILGAAQIITYIPPLAAEKGVDKSQRVLLLTIVGASDLAGKFVLTIITFFNIFPKDIMIAVSLWMIAAVFFCVPVFTDFSHFVVLSAVLGSCSGVYFALFPAVMADLVGLENLSGAVGLTMLAHGLSLTIGNPILGAIKDTTGSFVGSFLYTGGCTFVSALAMTICYLYGKKIKRHTQNRHDVIEIVADDPCQG</sequence>
<organism evidence="3 4">
    <name type="scientific">Magallana gigas</name>
    <name type="common">Pacific oyster</name>
    <name type="synonym">Crassostrea gigas</name>
    <dbReference type="NCBI Taxonomy" id="29159"/>
    <lineage>
        <taxon>Eukaryota</taxon>
        <taxon>Metazoa</taxon>
        <taxon>Spiralia</taxon>
        <taxon>Lophotrochozoa</taxon>
        <taxon>Mollusca</taxon>
        <taxon>Bivalvia</taxon>
        <taxon>Autobranchia</taxon>
        <taxon>Pteriomorphia</taxon>
        <taxon>Ostreida</taxon>
        <taxon>Ostreoidea</taxon>
        <taxon>Ostreidae</taxon>
        <taxon>Magallana</taxon>
    </lineage>
</organism>
<feature type="transmembrane region" description="Helical" evidence="2">
    <location>
        <begin position="482"/>
        <end position="504"/>
    </location>
</feature>
<feature type="transmembrane region" description="Helical" evidence="2">
    <location>
        <begin position="20"/>
        <end position="43"/>
    </location>
</feature>
<protein>
    <submittedName>
        <fullName evidence="3">Uncharacterized protein</fullName>
    </submittedName>
</protein>
<feature type="transmembrane region" description="Helical" evidence="2">
    <location>
        <begin position="516"/>
        <end position="538"/>
    </location>
</feature>
<evidence type="ECO:0000256" key="2">
    <source>
        <dbReference type="SAM" id="Phobius"/>
    </source>
</evidence>
<dbReference type="AlphaFoldDB" id="A0A8W8IFX7"/>
<keyword evidence="2" id="KW-0472">Membrane</keyword>
<dbReference type="EnsemblMetazoa" id="G14080.5">
    <property type="protein sequence ID" value="G14080.5:cds"/>
    <property type="gene ID" value="G14080"/>
</dbReference>